<dbReference type="SUPFAM" id="SSF48150">
    <property type="entry name" value="DNA-glycosylase"/>
    <property type="match status" value="1"/>
</dbReference>
<dbReference type="PANTHER" id="PTHR15074:SF0">
    <property type="entry name" value="METHYL-CPG-BINDING DOMAIN PROTEIN 4-LIKE PROTEIN"/>
    <property type="match status" value="1"/>
</dbReference>
<dbReference type="GO" id="GO:0006285">
    <property type="term" value="P:base-excision repair, AP site formation"/>
    <property type="evidence" value="ECO:0007669"/>
    <property type="project" value="UniProtKB-ARBA"/>
</dbReference>
<dbReference type="GO" id="GO:0003824">
    <property type="term" value="F:catalytic activity"/>
    <property type="evidence" value="ECO:0007669"/>
    <property type="project" value="InterPro"/>
</dbReference>
<organism evidence="5 6">
    <name type="scientific">Jaminaea rosea</name>
    <dbReference type="NCBI Taxonomy" id="1569628"/>
    <lineage>
        <taxon>Eukaryota</taxon>
        <taxon>Fungi</taxon>
        <taxon>Dikarya</taxon>
        <taxon>Basidiomycota</taxon>
        <taxon>Ustilaginomycotina</taxon>
        <taxon>Exobasidiomycetes</taxon>
        <taxon>Microstromatales</taxon>
        <taxon>Microstromatales incertae sedis</taxon>
        <taxon>Jaminaea</taxon>
    </lineage>
</organism>
<dbReference type="GO" id="GO:0005634">
    <property type="term" value="C:nucleus"/>
    <property type="evidence" value="ECO:0007669"/>
    <property type="project" value="UniProtKB-SubCell"/>
</dbReference>
<dbReference type="OrthoDB" id="10265068at2759"/>
<proteinExistence type="predicted"/>
<comment type="subcellular location">
    <subcellularLocation>
        <location evidence="1">Nucleus</location>
    </subcellularLocation>
</comment>
<dbReference type="GO" id="GO:0003677">
    <property type="term" value="F:DNA binding"/>
    <property type="evidence" value="ECO:0007669"/>
    <property type="project" value="InterPro"/>
</dbReference>
<feature type="region of interest" description="Disordered" evidence="3">
    <location>
        <begin position="218"/>
        <end position="248"/>
    </location>
</feature>
<name>A0A316UW25_9BASI</name>
<dbReference type="Proteomes" id="UP000245884">
    <property type="component" value="Unassembled WGS sequence"/>
</dbReference>
<protein>
    <submittedName>
        <fullName evidence="5">DNA glycosylase</fullName>
    </submittedName>
</protein>
<evidence type="ECO:0000313" key="6">
    <source>
        <dbReference type="Proteomes" id="UP000245884"/>
    </source>
</evidence>
<dbReference type="STRING" id="1569628.A0A316UW25"/>
<feature type="region of interest" description="Disordered" evidence="3">
    <location>
        <begin position="1"/>
        <end position="94"/>
    </location>
</feature>
<evidence type="ECO:0000256" key="3">
    <source>
        <dbReference type="SAM" id="MobiDB-lite"/>
    </source>
</evidence>
<dbReference type="RefSeq" id="XP_025363816.1">
    <property type="nucleotide sequence ID" value="XM_025508149.1"/>
</dbReference>
<accession>A0A316UW25</accession>
<dbReference type="InterPro" id="IPR003265">
    <property type="entry name" value="HhH-GPD_domain"/>
</dbReference>
<gene>
    <name evidence="5" type="ORF">BDZ90DRAFT_259252</name>
</gene>
<dbReference type="InterPro" id="IPR011257">
    <property type="entry name" value="DNA_glycosylase"/>
</dbReference>
<dbReference type="Gene3D" id="1.10.340.30">
    <property type="entry name" value="Hypothetical protein, domain 2"/>
    <property type="match status" value="1"/>
</dbReference>
<keyword evidence="6" id="KW-1185">Reference proteome</keyword>
<dbReference type="GeneID" id="37029972"/>
<sequence>MAKKRKVRTAGSAEESVVPPATLRRSRRISQAQTKEAEQEQLDLAEVGQVGQLEGPDEDHDEDEGGAQGRRRKVHEKSVKAEATPAPLPSPGEVEVPEASAFPTLALKLHGLPSDRISFYGLVQEIITPDVFGMLIVTILLNQTTGRAAIPVFYDLLERWPTPSSLRDADLGMLTDMLQPIGLHNIRAKRLKDLGTMWCEQPPQLGVLHKSRVVLPSTGRKRRKKKLDDDEEEPQKPTYPPTEISHLPGAGRYALDSYRLFRPSLVDTTRATVQIGLGPKPESDRWQLILAKREAAGESRSVGSLLPASDDDGSKLVGHDLEEDWKTVDALDKELKAYRLWRAHRQAQIDRTTLQS</sequence>
<evidence type="ECO:0000256" key="2">
    <source>
        <dbReference type="ARBA" id="ARBA00023242"/>
    </source>
</evidence>
<evidence type="ECO:0000256" key="1">
    <source>
        <dbReference type="ARBA" id="ARBA00004123"/>
    </source>
</evidence>
<dbReference type="PANTHER" id="PTHR15074">
    <property type="entry name" value="METHYL-CPG-BINDING PROTEIN"/>
    <property type="match status" value="1"/>
</dbReference>
<dbReference type="EMBL" id="KZ819664">
    <property type="protein sequence ID" value="PWN29204.1"/>
    <property type="molecule type" value="Genomic_DNA"/>
</dbReference>
<keyword evidence="2" id="KW-0539">Nucleus</keyword>
<dbReference type="InterPro" id="IPR045138">
    <property type="entry name" value="MeCP2/MBD4"/>
</dbReference>
<reference evidence="5 6" key="1">
    <citation type="journal article" date="2018" name="Mol. Biol. Evol.">
        <title>Broad Genomic Sampling Reveals a Smut Pathogenic Ancestry of the Fungal Clade Ustilaginomycotina.</title>
        <authorList>
            <person name="Kijpornyongpan T."/>
            <person name="Mondo S.J."/>
            <person name="Barry K."/>
            <person name="Sandor L."/>
            <person name="Lee J."/>
            <person name="Lipzen A."/>
            <person name="Pangilinan J."/>
            <person name="LaButti K."/>
            <person name="Hainaut M."/>
            <person name="Henrissat B."/>
            <person name="Grigoriev I.V."/>
            <person name="Spatafora J.W."/>
            <person name="Aime M.C."/>
        </authorList>
    </citation>
    <scope>NUCLEOTIDE SEQUENCE [LARGE SCALE GENOMIC DNA]</scope>
    <source>
        <strain evidence="5 6">MCA 5214</strain>
    </source>
</reference>
<feature type="compositionally biased region" description="Acidic residues" evidence="3">
    <location>
        <begin position="55"/>
        <end position="65"/>
    </location>
</feature>
<evidence type="ECO:0000259" key="4">
    <source>
        <dbReference type="Pfam" id="PF00730"/>
    </source>
</evidence>
<feature type="domain" description="HhH-GPD" evidence="4">
    <location>
        <begin position="137"/>
        <end position="196"/>
    </location>
</feature>
<dbReference type="Pfam" id="PF00730">
    <property type="entry name" value="HhH-GPD"/>
    <property type="match status" value="1"/>
</dbReference>
<dbReference type="AlphaFoldDB" id="A0A316UW25"/>
<evidence type="ECO:0000313" key="5">
    <source>
        <dbReference type="EMBL" id="PWN29204.1"/>
    </source>
</evidence>